<dbReference type="EMBL" id="CAJOBA010004358">
    <property type="protein sequence ID" value="CAF3710842.1"/>
    <property type="molecule type" value="Genomic_DNA"/>
</dbReference>
<evidence type="ECO:0000313" key="2">
    <source>
        <dbReference type="Proteomes" id="UP000682733"/>
    </source>
</evidence>
<accession>A0A8S2I328</accession>
<organism evidence="1 2">
    <name type="scientific">Didymodactylos carnosus</name>
    <dbReference type="NCBI Taxonomy" id="1234261"/>
    <lineage>
        <taxon>Eukaryota</taxon>
        <taxon>Metazoa</taxon>
        <taxon>Spiralia</taxon>
        <taxon>Gnathifera</taxon>
        <taxon>Rotifera</taxon>
        <taxon>Eurotatoria</taxon>
        <taxon>Bdelloidea</taxon>
        <taxon>Philodinida</taxon>
        <taxon>Philodinidae</taxon>
        <taxon>Didymodactylos</taxon>
    </lineage>
</organism>
<comment type="caution">
    <text evidence="1">The sequence shown here is derived from an EMBL/GenBank/DDBJ whole genome shotgun (WGS) entry which is preliminary data.</text>
</comment>
<gene>
    <name evidence="1" type="ORF">TMI583_LOCUS11332</name>
</gene>
<reference evidence="1" key="1">
    <citation type="submission" date="2021-02" db="EMBL/GenBank/DDBJ databases">
        <authorList>
            <person name="Nowell W R."/>
        </authorList>
    </citation>
    <scope>NUCLEOTIDE SEQUENCE</scope>
</reference>
<proteinExistence type="predicted"/>
<sequence>MLSMPNCKKKLKTLFIIDCLPVNTEYGKYTVSQQLESFFDSTTSDLYCSNCEMLMMRKMKVLNWPNIILIYVNEPTTSHPPVHRCPPSVVSLHEFTHNSNIPILSSATYDLTTFISVVPVHQSKKLVSATKINKKWATSTARKLDSSFQLVINHKQTSVMHVSNLALTLPSCTTPTEAAQKRSITVSSNSDEIKTRLNLPVISLQDQTLTKQEPPVMPRMSHIKNICIIKPVTASPLSVQLLNGQTGSILQTAQVIQKTKIEGTPSLIGSRTVFQS</sequence>
<dbReference type="AlphaFoldDB" id="A0A8S2I328"/>
<evidence type="ECO:0000313" key="1">
    <source>
        <dbReference type="EMBL" id="CAF3710842.1"/>
    </source>
</evidence>
<protein>
    <submittedName>
        <fullName evidence="1">Uncharacterized protein</fullName>
    </submittedName>
</protein>
<name>A0A8S2I328_9BILA</name>
<dbReference type="Proteomes" id="UP000682733">
    <property type="component" value="Unassembled WGS sequence"/>
</dbReference>